<feature type="domain" description="RRM" evidence="4">
    <location>
        <begin position="138"/>
        <end position="193"/>
    </location>
</feature>
<dbReference type="EMBL" id="BQNB010009266">
    <property type="protein sequence ID" value="GJS61099.1"/>
    <property type="molecule type" value="Genomic_DNA"/>
</dbReference>
<evidence type="ECO:0000259" key="4">
    <source>
        <dbReference type="PROSITE" id="PS50102"/>
    </source>
</evidence>
<dbReference type="InterPro" id="IPR000504">
    <property type="entry name" value="RRM_dom"/>
</dbReference>
<organism evidence="5 6">
    <name type="scientific">Tanacetum coccineum</name>
    <dbReference type="NCBI Taxonomy" id="301880"/>
    <lineage>
        <taxon>Eukaryota</taxon>
        <taxon>Viridiplantae</taxon>
        <taxon>Streptophyta</taxon>
        <taxon>Embryophyta</taxon>
        <taxon>Tracheophyta</taxon>
        <taxon>Spermatophyta</taxon>
        <taxon>Magnoliopsida</taxon>
        <taxon>eudicotyledons</taxon>
        <taxon>Gunneridae</taxon>
        <taxon>Pentapetalae</taxon>
        <taxon>asterids</taxon>
        <taxon>campanulids</taxon>
        <taxon>Asterales</taxon>
        <taxon>Asteraceae</taxon>
        <taxon>Asteroideae</taxon>
        <taxon>Anthemideae</taxon>
        <taxon>Anthemidinae</taxon>
        <taxon>Tanacetum</taxon>
    </lineage>
</organism>
<gene>
    <name evidence="5" type="ORF">Tco_0655883</name>
</gene>
<feature type="compositionally biased region" description="Low complexity" evidence="3">
    <location>
        <begin position="284"/>
        <end position="293"/>
    </location>
</feature>
<evidence type="ECO:0000313" key="5">
    <source>
        <dbReference type="EMBL" id="GJS61099.1"/>
    </source>
</evidence>
<dbReference type="InterPro" id="IPR012677">
    <property type="entry name" value="Nucleotide-bd_a/b_plait_sf"/>
</dbReference>
<dbReference type="Gene3D" id="3.30.70.330">
    <property type="match status" value="1"/>
</dbReference>
<comment type="caution">
    <text evidence="5">The sequence shown here is derived from an EMBL/GenBank/DDBJ whole genome shotgun (WGS) entry which is preliminary data.</text>
</comment>
<protein>
    <submittedName>
        <fullName evidence="5">UBP1-associated protein 2A-like protein</fullName>
    </submittedName>
</protein>
<dbReference type="SUPFAM" id="SSF54928">
    <property type="entry name" value="RNA-binding domain, RBD"/>
    <property type="match status" value="1"/>
</dbReference>
<dbReference type="PANTHER" id="PTHR48024">
    <property type="entry name" value="GEO13361P1-RELATED"/>
    <property type="match status" value="1"/>
</dbReference>
<feature type="compositionally biased region" description="Polar residues" evidence="3">
    <location>
        <begin position="294"/>
        <end position="312"/>
    </location>
</feature>
<evidence type="ECO:0000256" key="2">
    <source>
        <dbReference type="PROSITE-ProRule" id="PRU00176"/>
    </source>
</evidence>
<dbReference type="PANTHER" id="PTHR48024:SF9">
    <property type="entry name" value="UBP1-ASSOCIATED PROTEINS 1A-RELATED"/>
    <property type="match status" value="1"/>
</dbReference>
<dbReference type="InterPro" id="IPR035979">
    <property type="entry name" value="RBD_domain_sf"/>
</dbReference>
<dbReference type="SMART" id="SM00360">
    <property type="entry name" value="RRM"/>
    <property type="match status" value="1"/>
</dbReference>
<feature type="compositionally biased region" description="Acidic residues" evidence="3">
    <location>
        <begin position="28"/>
        <end position="90"/>
    </location>
</feature>
<keyword evidence="1 2" id="KW-0694">RNA-binding</keyword>
<sequence>MRKRAAAAELKVKAEEKKPKIVAKHEIFEEEESEGEEELEEVEVSDTEQVNEDDEEEVEYEEVEEEVEVEEEEEEEEDQEEEEEEEEEDEASKKETLRKLLEPLPIEKIIAFFKEAALNDPSIVANLTQTSEVDPAHREIFVFGLGWDATADQVLSVFKQYGDIEECRVVTDKVTGKAKGYGFVLFKTRESADTPQTDTKEDRKPHGYLPISFYRKALKSPLRFLMVVSYSADKLFMVNVNSIYSTPQSFGLGAGYGMNTVSPSMIATYGLGAYQHPQVGRSSAPGTTPAPAARQQSGIGSLGTSLPSYLGR</sequence>
<reference evidence="5" key="1">
    <citation type="journal article" date="2022" name="Int. J. Mol. Sci.">
        <title>Draft Genome of Tanacetum Coccineum: Genomic Comparison of Closely Related Tanacetum-Family Plants.</title>
        <authorList>
            <person name="Yamashiro T."/>
            <person name="Shiraishi A."/>
            <person name="Nakayama K."/>
            <person name="Satake H."/>
        </authorList>
    </citation>
    <scope>NUCLEOTIDE SEQUENCE</scope>
</reference>
<dbReference type="Proteomes" id="UP001151760">
    <property type="component" value="Unassembled WGS sequence"/>
</dbReference>
<dbReference type="InterPro" id="IPR050886">
    <property type="entry name" value="RNA-binding_reg"/>
</dbReference>
<evidence type="ECO:0000256" key="1">
    <source>
        <dbReference type="ARBA" id="ARBA00022884"/>
    </source>
</evidence>
<feature type="region of interest" description="Disordered" evidence="3">
    <location>
        <begin position="278"/>
        <end position="312"/>
    </location>
</feature>
<dbReference type="PROSITE" id="PS50102">
    <property type="entry name" value="RRM"/>
    <property type="match status" value="1"/>
</dbReference>
<keyword evidence="6" id="KW-1185">Reference proteome</keyword>
<reference evidence="5" key="2">
    <citation type="submission" date="2022-01" db="EMBL/GenBank/DDBJ databases">
        <authorList>
            <person name="Yamashiro T."/>
            <person name="Shiraishi A."/>
            <person name="Satake H."/>
            <person name="Nakayama K."/>
        </authorList>
    </citation>
    <scope>NUCLEOTIDE SEQUENCE</scope>
</reference>
<dbReference type="Pfam" id="PF00076">
    <property type="entry name" value="RRM_1"/>
    <property type="match status" value="1"/>
</dbReference>
<evidence type="ECO:0000313" key="6">
    <source>
        <dbReference type="Proteomes" id="UP001151760"/>
    </source>
</evidence>
<proteinExistence type="predicted"/>
<feature type="region of interest" description="Disordered" evidence="3">
    <location>
        <begin position="21"/>
        <end position="96"/>
    </location>
</feature>
<name>A0ABQ4X777_9ASTR</name>
<evidence type="ECO:0000256" key="3">
    <source>
        <dbReference type="SAM" id="MobiDB-lite"/>
    </source>
</evidence>
<accession>A0ABQ4X777</accession>